<dbReference type="EMBL" id="HBUF01561463">
    <property type="protein sequence ID" value="CAG6762595.1"/>
    <property type="molecule type" value="Transcribed_RNA"/>
</dbReference>
<dbReference type="EMBL" id="HBUF01023068">
    <property type="protein sequence ID" value="CAG6611858.1"/>
    <property type="molecule type" value="Transcribed_RNA"/>
</dbReference>
<name>A0A8D9AA55_9HEMI</name>
<dbReference type="EMBL" id="HBUF01023065">
    <property type="protein sequence ID" value="CAG6611849.1"/>
    <property type="molecule type" value="Transcribed_RNA"/>
</dbReference>
<dbReference type="EMBL" id="HBUF01561451">
    <property type="protein sequence ID" value="CAG6762546.1"/>
    <property type="molecule type" value="Transcribed_RNA"/>
</dbReference>
<dbReference type="EMBL" id="HBUF01561458">
    <property type="protein sequence ID" value="CAG6762575.1"/>
    <property type="molecule type" value="Transcribed_RNA"/>
</dbReference>
<organism evidence="1">
    <name type="scientific">Cacopsylla melanoneura</name>
    <dbReference type="NCBI Taxonomy" id="428564"/>
    <lineage>
        <taxon>Eukaryota</taxon>
        <taxon>Metazoa</taxon>
        <taxon>Ecdysozoa</taxon>
        <taxon>Arthropoda</taxon>
        <taxon>Hexapoda</taxon>
        <taxon>Insecta</taxon>
        <taxon>Pterygota</taxon>
        <taxon>Neoptera</taxon>
        <taxon>Paraneoptera</taxon>
        <taxon>Hemiptera</taxon>
        <taxon>Sternorrhyncha</taxon>
        <taxon>Psylloidea</taxon>
        <taxon>Psyllidae</taxon>
        <taxon>Psyllinae</taxon>
        <taxon>Cacopsylla</taxon>
    </lineage>
</organism>
<dbReference type="EMBL" id="HBUF01561461">
    <property type="protein sequence ID" value="CAG6762587.1"/>
    <property type="molecule type" value="Transcribed_RNA"/>
</dbReference>
<dbReference type="EMBL" id="HBUF01561466">
    <property type="protein sequence ID" value="CAG6762607.1"/>
    <property type="molecule type" value="Transcribed_RNA"/>
</dbReference>
<dbReference type="EMBL" id="HBUF01561459">
    <property type="protein sequence ID" value="CAG6762579.1"/>
    <property type="molecule type" value="Transcribed_RNA"/>
</dbReference>
<protein>
    <submittedName>
        <fullName evidence="1">Uncharacterized protein</fullName>
    </submittedName>
</protein>
<dbReference type="EMBL" id="HBUF01237633">
    <property type="protein sequence ID" value="CAG6675738.1"/>
    <property type="molecule type" value="Transcribed_RNA"/>
</dbReference>
<dbReference type="EMBL" id="HBUF01561456">
    <property type="protein sequence ID" value="CAG6762566.1"/>
    <property type="molecule type" value="Transcribed_RNA"/>
</dbReference>
<dbReference type="EMBL" id="HBUF01561455">
    <property type="protein sequence ID" value="CAG6762562.1"/>
    <property type="molecule type" value="Transcribed_RNA"/>
</dbReference>
<dbReference type="EMBL" id="HBUF01561465">
    <property type="protein sequence ID" value="CAG6762603.1"/>
    <property type="molecule type" value="Transcribed_RNA"/>
</dbReference>
<dbReference type="EMBL" id="HBUF01561457">
    <property type="protein sequence ID" value="CAG6762570.1"/>
    <property type="molecule type" value="Transcribed_RNA"/>
</dbReference>
<proteinExistence type="predicted"/>
<dbReference type="EMBL" id="HBUF01023067">
    <property type="protein sequence ID" value="CAG6611855.1"/>
    <property type="molecule type" value="Transcribed_RNA"/>
</dbReference>
<reference evidence="1" key="1">
    <citation type="submission" date="2021-05" db="EMBL/GenBank/DDBJ databases">
        <authorList>
            <person name="Alioto T."/>
            <person name="Alioto T."/>
            <person name="Gomez Garrido J."/>
        </authorList>
    </citation>
    <scope>NUCLEOTIDE SEQUENCE</scope>
</reference>
<dbReference type="EMBL" id="HBUF01561464">
    <property type="protein sequence ID" value="CAG6762599.1"/>
    <property type="molecule type" value="Transcribed_RNA"/>
</dbReference>
<dbReference type="EMBL" id="HBUF01343452">
    <property type="protein sequence ID" value="CAG6706686.1"/>
    <property type="molecule type" value="Transcribed_RNA"/>
</dbReference>
<dbReference type="EMBL" id="HBUF01561462">
    <property type="protein sequence ID" value="CAG6762591.1"/>
    <property type="molecule type" value="Transcribed_RNA"/>
</dbReference>
<dbReference type="EMBL" id="HBUF01343453">
    <property type="protein sequence ID" value="CAG6706690.1"/>
    <property type="molecule type" value="Transcribed_RNA"/>
</dbReference>
<evidence type="ECO:0000313" key="1">
    <source>
        <dbReference type="EMBL" id="CAG6762558.1"/>
    </source>
</evidence>
<dbReference type="AlphaFoldDB" id="A0A8D9AA55"/>
<dbReference type="EMBL" id="HBUF01561453">
    <property type="protein sequence ID" value="CAG6762554.1"/>
    <property type="molecule type" value="Transcribed_RNA"/>
</dbReference>
<dbReference type="EMBL" id="HBUF01561452">
    <property type="protein sequence ID" value="CAG6762550.1"/>
    <property type="molecule type" value="Transcribed_RNA"/>
</dbReference>
<dbReference type="EMBL" id="HBUF01561460">
    <property type="protein sequence ID" value="CAG6762583.1"/>
    <property type="molecule type" value="Transcribed_RNA"/>
</dbReference>
<dbReference type="EMBL" id="HBUF01561454">
    <property type="protein sequence ID" value="CAG6762558.1"/>
    <property type="molecule type" value="Transcribed_RNA"/>
</dbReference>
<sequence length="116" mass="14129">MELTLSVPISCLKWPRVYEQKEYWILRSLIRSYTRTTVMPWTGAYLRSWLRWAFPRCSRTRERRYLKLLDWLRKLSTCVSREPHPDWEVSHLKSSPRRRMIAISCPTLKGPRICWC</sequence>
<dbReference type="EMBL" id="HBUF01023066">
    <property type="protein sequence ID" value="CAG6611852.1"/>
    <property type="molecule type" value="Transcribed_RNA"/>
</dbReference>
<dbReference type="EMBL" id="HBUF01343454">
    <property type="protein sequence ID" value="CAG6706694.1"/>
    <property type="molecule type" value="Transcribed_RNA"/>
</dbReference>
<accession>A0A8D9AA55</accession>